<dbReference type="Gene3D" id="3.90.550.10">
    <property type="entry name" value="Spore Coat Polysaccharide Biosynthesis Protein SpsA, Chain A"/>
    <property type="match status" value="1"/>
</dbReference>
<comment type="subcellular location">
    <subcellularLocation>
        <location evidence="1">Cell membrane</location>
        <topology evidence="1">Peripheral membrane protein</topology>
    </subcellularLocation>
</comment>
<gene>
    <name evidence="8" type="ORF">BUY34_08010</name>
</gene>
<sequence length="724" mass="85623">MTNTLSIIVPFFNNEDHIEQCITSLINQTDKNFNLILVNDGSTDTSEKRLFKQIDNDNINVEYIKLNTNHGHSHARNEGIAHVKTTHFLFVDADDFLAPYTNEIYLKYLKNNDTLITPITDFILNIPKAYTDDVLQVNYKKVPKNESNILAQHAVDNIIFNTRIVLQQKLMFNESLNVYSDWSFIIDYLKYAKTYVEIKGIPFYICGEIYDPLNTNKLREQSFDYLFKDFVKASHDALDRIEDPLLKQYVLKSILKAIKLWFEPSDPDIEKKYRIGRKSLTNLIPLLMPAIQRETKFLFKIELLLLQYTDYRLALSINKWRLRTRYLKNIILNKPNKALSKYLLFNKKKDVDNETIVFESFGGKNYNDSPKYIYEYMQHKYPNFKYYWIYDTQSKVNFPQELNLIAKNSESYFDIYRKAHVWVTNARIPVHINKKDNQLYIQTWHGTPLKKLANDMRVVRMPNTTTASYKKSFYNATRRWDYLISPNAYSTAIFQSAFWMQKENILEIGYPRNDNLVNHAQNQPYINDIKANLNIPINKKVVLYAPTWRDDEYDEAGNYQQTIQLDLAKLRANISDQYIILLRMHYLISNELDLSGYEDFIIDVSDYNDVSELYLISDGLITDYSSVMFDYGVLKRPQFFYAYDIEKYKENLRGFYIDYFHELPGPIFTNTDELIEGLNHFSYYAQQYSDKINTFHNKFCSVENGQASQYIGDLIYNKIHNHKN</sequence>
<dbReference type="Pfam" id="PF00535">
    <property type="entry name" value="Glycos_transf_2"/>
    <property type="match status" value="1"/>
</dbReference>
<reference evidence="8 9" key="1">
    <citation type="journal article" date="2016" name="Front. Microbiol.">
        <title>Comprehensive Phylogenetic Analysis of Bovine Non-aureus Staphylococci Species Based on Whole-Genome Sequencing.</title>
        <authorList>
            <person name="Naushad S."/>
            <person name="Barkema H.W."/>
            <person name="Luby C."/>
            <person name="Condas L.A."/>
            <person name="Nobrega D.B."/>
            <person name="Carson D.A."/>
            <person name="De Buck J."/>
        </authorList>
    </citation>
    <scope>NUCLEOTIDE SEQUENCE [LARGE SCALE GENOMIC DNA]</scope>
    <source>
        <strain evidence="8 9">SNUC 3829</strain>
    </source>
</reference>
<dbReference type="InterPro" id="IPR043149">
    <property type="entry name" value="TagF_N"/>
</dbReference>
<dbReference type="InterPro" id="IPR043148">
    <property type="entry name" value="TagF_C"/>
</dbReference>
<evidence type="ECO:0000256" key="5">
    <source>
        <dbReference type="ARBA" id="ARBA00022944"/>
    </source>
</evidence>
<dbReference type="InterPro" id="IPR051612">
    <property type="entry name" value="Teichoic_Acid_Biosynth"/>
</dbReference>
<organism evidence="8 9">
    <name type="scientific">Staphylococcus cohnii</name>
    <dbReference type="NCBI Taxonomy" id="29382"/>
    <lineage>
        <taxon>Bacteria</taxon>
        <taxon>Bacillati</taxon>
        <taxon>Bacillota</taxon>
        <taxon>Bacilli</taxon>
        <taxon>Bacillales</taxon>
        <taxon>Staphylococcaceae</taxon>
        <taxon>Staphylococcus</taxon>
        <taxon>Staphylococcus cohnii species complex</taxon>
    </lineage>
</organism>
<keyword evidence="3" id="KW-1003">Cell membrane</keyword>
<evidence type="ECO:0000256" key="6">
    <source>
        <dbReference type="ARBA" id="ARBA00023136"/>
    </source>
</evidence>
<feature type="domain" description="Glycosyltransferase 2-like" evidence="7">
    <location>
        <begin position="6"/>
        <end position="118"/>
    </location>
</feature>
<dbReference type="Pfam" id="PF04464">
    <property type="entry name" value="Glyphos_transf"/>
    <property type="match status" value="1"/>
</dbReference>
<dbReference type="SUPFAM" id="SSF53756">
    <property type="entry name" value="UDP-Glycosyltransferase/glycogen phosphorylase"/>
    <property type="match status" value="1"/>
</dbReference>
<dbReference type="PANTHER" id="PTHR37316">
    <property type="entry name" value="TEICHOIC ACID GLYCEROL-PHOSPHATE PRIMASE"/>
    <property type="match status" value="1"/>
</dbReference>
<dbReference type="CDD" id="cd00761">
    <property type="entry name" value="Glyco_tranf_GTA_type"/>
    <property type="match status" value="1"/>
</dbReference>
<dbReference type="InterPro" id="IPR029044">
    <property type="entry name" value="Nucleotide-diphossugar_trans"/>
</dbReference>
<name>A0A2T4LRT6_9STAP</name>
<keyword evidence="6" id="KW-0472">Membrane</keyword>
<protein>
    <submittedName>
        <fullName evidence="8">CDP-glycerol:glycerophosphate glycerophosphotransferase</fullName>
    </submittedName>
</protein>
<comment type="similarity">
    <text evidence="2">Belongs to the CDP-glycerol glycerophosphotransferase family.</text>
</comment>
<evidence type="ECO:0000256" key="3">
    <source>
        <dbReference type="ARBA" id="ARBA00022475"/>
    </source>
</evidence>
<evidence type="ECO:0000259" key="7">
    <source>
        <dbReference type="Pfam" id="PF00535"/>
    </source>
</evidence>
<evidence type="ECO:0000313" key="9">
    <source>
        <dbReference type="Proteomes" id="UP000241208"/>
    </source>
</evidence>
<dbReference type="EMBL" id="PYZR01000085">
    <property type="protein sequence ID" value="PTF66066.1"/>
    <property type="molecule type" value="Genomic_DNA"/>
</dbReference>
<comment type="caution">
    <text evidence="8">The sequence shown here is derived from an EMBL/GenBank/DDBJ whole genome shotgun (WGS) entry which is preliminary data.</text>
</comment>
<dbReference type="GO" id="GO:0005886">
    <property type="term" value="C:plasma membrane"/>
    <property type="evidence" value="ECO:0007669"/>
    <property type="project" value="UniProtKB-SubCell"/>
</dbReference>
<keyword evidence="4 8" id="KW-0808">Transferase</keyword>
<dbReference type="SUPFAM" id="SSF53448">
    <property type="entry name" value="Nucleotide-diphospho-sugar transferases"/>
    <property type="match status" value="1"/>
</dbReference>
<dbReference type="Gene3D" id="3.40.50.12580">
    <property type="match status" value="1"/>
</dbReference>
<dbReference type="Proteomes" id="UP000241208">
    <property type="component" value="Unassembled WGS sequence"/>
</dbReference>
<dbReference type="GO" id="GO:0019350">
    <property type="term" value="P:teichoic acid biosynthetic process"/>
    <property type="evidence" value="ECO:0007669"/>
    <property type="project" value="UniProtKB-KW"/>
</dbReference>
<evidence type="ECO:0000256" key="2">
    <source>
        <dbReference type="ARBA" id="ARBA00010488"/>
    </source>
</evidence>
<dbReference type="GO" id="GO:0047355">
    <property type="term" value="F:CDP-glycerol glycerophosphotransferase activity"/>
    <property type="evidence" value="ECO:0007669"/>
    <property type="project" value="InterPro"/>
</dbReference>
<keyword evidence="5" id="KW-0777">Teichoic acid biosynthesis</keyword>
<dbReference type="InterPro" id="IPR007554">
    <property type="entry name" value="Glycerophosphate_synth"/>
</dbReference>
<dbReference type="RefSeq" id="WP_107523528.1">
    <property type="nucleotide sequence ID" value="NZ_PYZR01000085.1"/>
</dbReference>
<dbReference type="PANTHER" id="PTHR37316:SF3">
    <property type="entry name" value="TEICHOIC ACID GLYCEROL-PHOSPHATE TRANSFERASE"/>
    <property type="match status" value="1"/>
</dbReference>
<dbReference type="AlphaFoldDB" id="A0A2T4LRT6"/>
<evidence type="ECO:0000256" key="4">
    <source>
        <dbReference type="ARBA" id="ARBA00022679"/>
    </source>
</evidence>
<evidence type="ECO:0000313" key="8">
    <source>
        <dbReference type="EMBL" id="PTF66066.1"/>
    </source>
</evidence>
<dbReference type="InterPro" id="IPR001173">
    <property type="entry name" value="Glyco_trans_2-like"/>
</dbReference>
<accession>A0A2T4LRT6</accession>
<dbReference type="Gene3D" id="3.40.50.11820">
    <property type="match status" value="1"/>
</dbReference>
<proteinExistence type="inferred from homology"/>
<evidence type="ECO:0000256" key="1">
    <source>
        <dbReference type="ARBA" id="ARBA00004202"/>
    </source>
</evidence>